<sequence length="73" mass="7817">MGGVYLLLLLSEILFNILMSVVSMIATVPSPLNSATADNDYTTHALLSDAVSKKTSKLSVSLSMQINQIIMTT</sequence>
<dbReference type="CTD" id="68916895"/>
<keyword evidence="1" id="KW-1133">Transmembrane helix</keyword>
<keyword evidence="3" id="KW-1185">Reference proteome</keyword>
<evidence type="ECO:0000313" key="2">
    <source>
        <dbReference type="EMBL" id="CAR99236.1"/>
    </source>
</evidence>
<evidence type="ECO:0000256" key="1">
    <source>
        <dbReference type="SAM" id="Phobius"/>
    </source>
</evidence>
<dbReference type="HOGENOM" id="CLU_2707000_0_0_1"/>
<keyword evidence="1" id="KW-0472">Membrane</keyword>
<keyword evidence="1" id="KW-0812">Transmembrane</keyword>
<dbReference type="Proteomes" id="UP000008549">
    <property type="component" value="Unassembled WGS sequence"/>
</dbReference>
<name>B6IH56_CAEBR</name>
<accession>B6IH56</accession>
<dbReference type="GeneID" id="68916895"/>
<proteinExistence type="predicted"/>
<evidence type="ECO:0000313" key="3">
    <source>
        <dbReference type="Proteomes" id="UP000008549"/>
    </source>
</evidence>
<protein>
    <submittedName>
        <fullName evidence="2">Protein CBG25404</fullName>
    </submittedName>
</protein>
<dbReference type="KEGG" id="cbr:CBG_25404"/>
<gene>
    <name evidence="2" type="ORF">CBG25404</name>
    <name evidence="2" type="ORF">CBG_25404</name>
</gene>
<reference evidence="2 3" key="2">
    <citation type="journal article" date="2011" name="PLoS Genet.">
        <title>Caenorhabditis briggsae recombinant inbred line genotypes reveal inter-strain incompatibility and the evolution of recombination.</title>
        <authorList>
            <person name="Ross J.A."/>
            <person name="Koboldt D.C."/>
            <person name="Staisch J.E."/>
            <person name="Chamberlin H.M."/>
            <person name="Gupta B.P."/>
            <person name="Miller R.D."/>
            <person name="Baird S.E."/>
            <person name="Haag E.S."/>
        </authorList>
    </citation>
    <scope>NUCLEOTIDE SEQUENCE [LARGE SCALE GENOMIC DNA]</scope>
    <source>
        <strain evidence="2 3">AF16</strain>
    </source>
</reference>
<dbReference type="AlphaFoldDB" id="B6IH56"/>
<dbReference type="RefSeq" id="XP_045098801.1">
    <property type="nucleotide sequence ID" value="XM_045241260.1"/>
</dbReference>
<dbReference type="InParanoid" id="B6IH56"/>
<reference evidence="2 3" key="1">
    <citation type="journal article" date="2003" name="PLoS Biol.">
        <title>The genome sequence of Caenorhabditis briggsae: a platform for comparative genomics.</title>
        <authorList>
            <person name="Stein L.D."/>
            <person name="Bao Z."/>
            <person name="Blasiar D."/>
            <person name="Blumenthal T."/>
            <person name="Brent M.R."/>
            <person name="Chen N."/>
            <person name="Chinwalla A."/>
            <person name="Clarke L."/>
            <person name="Clee C."/>
            <person name="Coghlan A."/>
            <person name="Coulson A."/>
            <person name="D'Eustachio P."/>
            <person name="Fitch D.H."/>
            <person name="Fulton L.A."/>
            <person name="Fulton R.E."/>
            <person name="Griffiths-Jones S."/>
            <person name="Harris T.W."/>
            <person name="Hillier L.W."/>
            <person name="Kamath R."/>
            <person name="Kuwabara P.E."/>
            <person name="Mardis E.R."/>
            <person name="Marra M.A."/>
            <person name="Miner T.L."/>
            <person name="Minx P."/>
            <person name="Mullikin J.C."/>
            <person name="Plumb R.W."/>
            <person name="Rogers J."/>
            <person name="Schein J.E."/>
            <person name="Sohrmann M."/>
            <person name="Spieth J."/>
            <person name="Stajich J.E."/>
            <person name="Wei C."/>
            <person name="Willey D."/>
            <person name="Wilson R.K."/>
            <person name="Durbin R."/>
            <person name="Waterston R.H."/>
        </authorList>
    </citation>
    <scope>NUCLEOTIDE SEQUENCE [LARGE SCALE GENOMIC DNA]</scope>
    <source>
        <strain evidence="2 3">AF16</strain>
    </source>
</reference>
<organism evidence="2 3">
    <name type="scientific">Caenorhabditis briggsae</name>
    <dbReference type="NCBI Taxonomy" id="6238"/>
    <lineage>
        <taxon>Eukaryota</taxon>
        <taxon>Metazoa</taxon>
        <taxon>Ecdysozoa</taxon>
        <taxon>Nematoda</taxon>
        <taxon>Chromadorea</taxon>
        <taxon>Rhabditida</taxon>
        <taxon>Rhabditina</taxon>
        <taxon>Rhabditomorpha</taxon>
        <taxon>Rhabditoidea</taxon>
        <taxon>Rhabditidae</taxon>
        <taxon>Peloderinae</taxon>
        <taxon>Caenorhabditis</taxon>
    </lineage>
</organism>
<feature type="transmembrane region" description="Helical" evidence="1">
    <location>
        <begin position="6"/>
        <end position="26"/>
    </location>
</feature>
<dbReference type="EMBL" id="HE601507">
    <property type="protein sequence ID" value="CAR99236.1"/>
    <property type="molecule type" value="Genomic_DNA"/>
</dbReference>